<feature type="non-terminal residue" evidence="1">
    <location>
        <position position="50"/>
    </location>
</feature>
<keyword evidence="2" id="KW-1185">Reference proteome</keyword>
<evidence type="ECO:0000313" key="1">
    <source>
        <dbReference type="EMBL" id="KIJ09476.1"/>
    </source>
</evidence>
<reference evidence="2" key="2">
    <citation type="submission" date="2015-01" db="EMBL/GenBank/DDBJ databases">
        <title>Evolutionary Origins and Diversification of the Mycorrhizal Mutualists.</title>
        <authorList>
            <consortium name="DOE Joint Genome Institute"/>
            <consortium name="Mycorrhizal Genomics Consortium"/>
            <person name="Kohler A."/>
            <person name="Kuo A."/>
            <person name="Nagy L.G."/>
            <person name="Floudas D."/>
            <person name="Copeland A."/>
            <person name="Barry K.W."/>
            <person name="Cichocki N."/>
            <person name="Veneault-Fourrey C."/>
            <person name="LaButti K."/>
            <person name="Lindquist E.A."/>
            <person name="Lipzen A."/>
            <person name="Lundell T."/>
            <person name="Morin E."/>
            <person name="Murat C."/>
            <person name="Riley R."/>
            <person name="Ohm R."/>
            <person name="Sun H."/>
            <person name="Tunlid A."/>
            <person name="Henrissat B."/>
            <person name="Grigoriev I.V."/>
            <person name="Hibbett D.S."/>
            <person name="Martin F."/>
        </authorList>
    </citation>
    <scope>NUCLEOTIDE SEQUENCE [LARGE SCALE GENOMIC DNA]</scope>
    <source>
        <strain evidence="2">ATCC 200175</strain>
    </source>
</reference>
<dbReference type="OrthoDB" id="2683143at2759"/>
<name>A0A0C9TQL8_PAXIN</name>
<evidence type="ECO:0000313" key="2">
    <source>
        <dbReference type="Proteomes" id="UP000053647"/>
    </source>
</evidence>
<accession>A0A0C9TQL8</accession>
<sequence>DLTEFPSLYQIKSIISQFSGVEPVTHDMCYDSCVGFTGPFSKLDNCPECS</sequence>
<proteinExistence type="predicted"/>
<dbReference type="HOGENOM" id="CLU_210666_0_0_1"/>
<dbReference type="EMBL" id="KN819459">
    <property type="protein sequence ID" value="KIJ09476.1"/>
    <property type="molecule type" value="Genomic_DNA"/>
</dbReference>
<protein>
    <submittedName>
        <fullName evidence="1">Uncharacterized protein</fullName>
    </submittedName>
</protein>
<gene>
    <name evidence="1" type="ORF">PAXINDRAFT_62827</name>
</gene>
<reference evidence="1 2" key="1">
    <citation type="submission" date="2014-06" db="EMBL/GenBank/DDBJ databases">
        <authorList>
            <consortium name="DOE Joint Genome Institute"/>
            <person name="Kuo A."/>
            <person name="Kohler A."/>
            <person name="Nagy L.G."/>
            <person name="Floudas D."/>
            <person name="Copeland A."/>
            <person name="Barry K.W."/>
            <person name="Cichocki N."/>
            <person name="Veneault-Fourrey C."/>
            <person name="LaButti K."/>
            <person name="Lindquist E.A."/>
            <person name="Lipzen A."/>
            <person name="Lundell T."/>
            <person name="Morin E."/>
            <person name="Murat C."/>
            <person name="Sun H."/>
            <person name="Tunlid A."/>
            <person name="Henrissat B."/>
            <person name="Grigoriev I.V."/>
            <person name="Hibbett D.S."/>
            <person name="Martin F."/>
            <person name="Nordberg H.P."/>
            <person name="Cantor M.N."/>
            <person name="Hua S.X."/>
        </authorList>
    </citation>
    <scope>NUCLEOTIDE SEQUENCE [LARGE SCALE GENOMIC DNA]</scope>
    <source>
        <strain evidence="1 2">ATCC 200175</strain>
    </source>
</reference>
<feature type="non-terminal residue" evidence="1">
    <location>
        <position position="1"/>
    </location>
</feature>
<dbReference type="Proteomes" id="UP000053647">
    <property type="component" value="Unassembled WGS sequence"/>
</dbReference>
<dbReference type="AlphaFoldDB" id="A0A0C9TQL8"/>
<organism evidence="1 2">
    <name type="scientific">Paxillus involutus ATCC 200175</name>
    <dbReference type="NCBI Taxonomy" id="664439"/>
    <lineage>
        <taxon>Eukaryota</taxon>
        <taxon>Fungi</taxon>
        <taxon>Dikarya</taxon>
        <taxon>Basidiomycota</taxon>
        <taxon>Agaricomycotina</taxon>
        <taxon>Agaricomycetes</taxon>
        <taxon>Agaricomycetidae</taxon>
        <taxon>Boletales</taxon>
        <taxon>Paxilineae</taxon>
        <taxon>Paxillaceae</taxon>
        <taxon>Paxillus</taxon>
    </lineage>
</organism>